<proteinExistence type="predicted"/>
<protein>
    <submittedName>
        <fullName evidence="1">Histidine phosphatase family protein</fullName>
    </submittedName>
</protein>
<dbReference type="InterPro" id="IPR050275">
    <property type="entry name" value="PGM_Phosphatase"/>
</dbReference>
<reference evidence="1 2" key="1">
    <citation type="submission" date="2023-03" db="EMBL/GenBank/DDBJ databases">
        <title>Draft genome sequence of Thalassotalea eurytherma JCM 18482T.</title>
        <authorList>
            <person name="Sawabe T."/>
        </authorList>
    </citation>
    <scope>NUCLEOTIDE SEQUENCE [LARGE SCALE GENOMIC DNA]</scope>
    <source>
        <strain evidence="1 2">JCM 18482</strain>
    </source>
</reference>
<keyword evidence="2" id="KW-1185">Reference proteome</keyword>
<dbReference type="Proteomes" id="UP001157133">
    <property type="component" value="Unassembled WGS sequence"/>
</dbReference>
<dbReference type="PANTHER" id="PTHR48100">
    <property type="entry name" value="BROAD-SPECIFICITY PHOSPHATASE YOR283W-RELATED"/>
    <property type="match status" value="1"/>
</dbReference>
<dbReference type="SUPFAM" id="SSF53254">
    <property type="entry name" value="Phosphoglycerate mutase-like"/>
    <property type="match status" value="1"/>
</dbReference>
<dbReference type="Gene3D" id="3.40.50.1240">
    <property type="entry name" value="Phosphoglycerate mutase-like"/>
    <property type="match status" value="1"/>
</dbReference>
<dbReference type="CDD" id="cd07067">
    <property type="entry name" value="HP_PGM_like"/>
    <property type="match status" value="1"/>
</dbReference>
<dbReference type="SMART" id="SM00855">
    <property type="entry name" value="PGAM"/>
    <property type="match status" value="1"/>
</dbReference>
<evidence type="ECO:0000313" key="2">
    <source>
        <dbReference type="Proteomes" id="UP001157133"/>
    </source>
</evidence>
<dbReference type="Pfam" id="PF00300">
    <property type="entry name" value="His_Phos_1"/>
    <property type="match status" value="1"/>
</dbReference>
<gene>
    <name evidence="1" type="primary">gpmA</name>
    <name evidence="1" type="ORF">theurythT_11870</name>
</gene>
<evidence type="ECO:0000313" key="1">
    <source>
        <dbReference type="EMBL" id="GLX81735.1"/>
    </source>
</evidence>
<dbReference type="InterPro" id="IPR013078">
    <property type="entry name" value="His_Pase_superF_clade-1"/>
</dbReference>
<accession>A0ABQ6H0S7</accession>
<name>A0ABQ6H0S7_9GAMM</name>
<organism evidence="1 2">
    <name type="scientific">Thalassotalea eurytherma</name>
    <dbReference type="NCBI Taxonomy" id="1144278"/>
    <lineage>
        <taxon>Bacteria</taxon>
        <taxon>Pseudomonadati</taxon>
        <taxon>Pseudomonadota</taxon>
        <taxon>Gammaproteobacteria</taxon>
        <taxon>Alteromonadales</taxon>
        <taxon>Colwelliaceae</taxon>
        <taxon>Thalassotalea</taxon>
    </lineage>
</organism>
<dbReference type="RefSeq" id="WP_284207074.1">
    <property type="nucleotide sequence ID" value="NZ_BSSU01000005.1"/>
</dbReference>
<dbReference type="EMBL" id="BSSU01000005">
    <property type="protein sequence ID" value="GLX81735.1"/>
    <property type="molecule type" value="Genomic_DNA"/>
</dbReference>
<comment type="caution">
    <text evidence="1">The sequence shown here is derived from an EMBL/GenBank/DDBJ whole genome shotgun (WGS) entry which is preliminary data.</text>
</comment>
<sequence>MASLYLIRHGQASFGQADYDLLSEKGQKQAHVLGQSWRAQGQPSYCYCGSLLRHEQTKHHFFLGLEQAQPATVSHSGFNEFDHQDILIKYQPKWRAYDEMQTHFRRFPDPKKALAIAFDSAVIRWMSGEHDEDYKESWPVFKVRCIQALQDVIKQQTTIKQDNPEIHQDIVVFTSGGPITVMLSHVLGLDRQQGLALNQQLRNTSVTKLLFDKHRVSVDFYNNYSHLSQHNAELISFR</sequence>
<dbReference type="PANTHER" id="PTHR48100:SF1">
    <property type="entry name" value="HISTIDINE PHOSPHATASE FAMILY PROTEIN-RELATED"/>
    <property type="match status" value="1"/>
</dbReference>
<dbReference type="InterPro" id="IPR029033">
    <property type="entry name" value="His_PPase_superfam"/>
</dbReference>